<keyword evidence="2" id="KW-0472">Membrane</keyword>
<evidence type="ECO:0000256" key="2">
    <source>
        <dbReference type="SAM" id="Phobius"/>
    </source>
</evidence>
<keyword evidence="2" id="KW-0812">Transmembrane</keyword>
<name>A0A8W8MUE1_MAGGI</name>
<evidence type="ECO:0000313" key="3">
    <source>
        <dbReference type="EnsemblMetazoa" id="G34644.2:cds"/>
    </source>
</evidence>
<dbReference type="Proteomes" id="UP000005408">
    <property type="component" value="Unassembled WGS sequence"/>
</dbReference>
<evidence type="ECO:0000313" key="4">
    <source>
        <dbReference type="Proteomes" id="UP000005408"/>
    </source>
</evidence>
<feature type="region of interest" description="Disordered" evidence="1">
    <location>
        <begin position="178"/>
        <end position="198"/>
    </location>
</feature>
<accession>A0A8W8MUE1</accession>
<organism evidence="3 4">
    <name type="scientific">Magallana gigas</name>
    <name type="common">Pacific oyster</name>
    <name type="synonym">Crassostrea gigas</name>
    <dbReference type="NCBI Taxonomy" id="29159"/>
    <lineage>
        <taxon>Eukaryota</taxon>
        <taxon>Metazoa</taxon>
        <taxon>Spiralia</taxon>
        <taxon>Lophotrochozoa</taxon>
        <taxon>Mollusca</taxon>
        <taxon>Bivalvia</taxon>
        <taxon>Autobranchia</taxon>
        <taxon>Pteriomorphia</taxon>
        <taxon>Ostreida</taxon>
        <taxon>Ostreoidea</taxon>
        <taxon>Ostreidae</taxon>
        <taxon>Magallana</taxon>
    </lineage>
</organism>
<feature type="region of interest" description="Disordered" evidence="1">
    <location>
        <begin position="267"/>
        <end position="295"/>
    </location>
</feature>
<proteinExistence type="predicted"/>
<keyword evidence="2" id="KW-1133">Transmembrane helix</keyword>
<dbReference type="AlphaFoldDB" id="A0A8W8MUE1"/>
<feature type="compositionally biased region" description="Polar residues" evidence="1">
    <location>
        <begin position="182"/>
        <end position="193"/>
    </location>
</feature>
<feature type="transmembrane region" description="Helical" evidence="2">
    <location>
        <begin position="206"/>
        <end position="228"/>
    </location>
</feature>
<protein>
    <submittedName>
        <fullName evidence="3">Uncharacterized protein</fullName>
    </submittedName>
</protein>
<keyword evidence="4" id="KW-1185">Reference proteome</keyword>
<feature type="compositionally biased region" description="Basic and acidic residues" evidence="1">
    <location>
        <begin position="282"/>
        <end position="295"/>
    </location>
</feature>
<reference evidence="3" key="1">
    <citation type="submission" date="2022-08" db="UniProtKB">
        <authorList>
            <consortium name="EnsemblMetazoa"/>
        </authorList>
    </citation>
    <scope>IDENTIFICATION</scope>
    <source>
        <strain evidence="3">05x7-T-G4-1.051#20</strain>
    </source>
</reference>
<dbReference type="EnsemblMetazoa" id="G34644.2">
    <property type="protein sequence ID" value="G34644.2:cds"/>
    <property type="gene ID" value="G34644"/>
</dbReference>
<sequence>FLFIHLDHLFAVFVPADLIFKNLFCSLHVPVNMDRGLYWFTFVTVTSLTYDVTVSLECPTSADAWERASLALQCKLPNSYHCLKDEQNVITEQCLAKVWIEGEMCPVYSSRISKIDVIECSTPSCPQSTYWSNSVFLYPVCFETKMETLPTTTLRATIIEQALTTDYSMPFIYSPKNKTEGNKTTVSDTTSMKGSGEGADRGNTTMIYIIMGISAALLLILGITLFVVCKRRKQRQSRNQDMLENYMNDRVEQKVNINREQEVLDEKVENASTEKSSLMSKECSEESRKPHLEDTKGSSIFEEEIKSAKCTCEVYVASGPNLPRKAEQSDAPQILLLVRKNPLEEKQIDEHAKRVFGRKYVFCWKMSHYQQHKQEEQASMLVKDFDFMSASVEEILKKLLAVVAAVDTRVAFVVALPLETWSLNRENISQVEGGDKMFICKTEFV</sequence>
<feature type="compositionally biased region" description="Polar residues" evidence="1">
    <location>
        <begin position="270"/>
        <end position="279"/>
    </location>
</feature>
<evidence type="ECO:0000256" key="1">
    <source>
        <dbReference type="SAM" id="MobiDB-lite"/>
    </source>
</evidence>